<accession>A0ABR1YMP6</accession>
<organism evidence="2 3">
    <name type="scientific">Phyllosticta capitalensis</name>
    <dbReference type="NCBI Taxonomy" id="121624"/>
    <lineage>
        <taxon>Eukaryota</taxon>
        <taxon>Fungi</taxon>
        <taxon>Dikarya</taxon>
        <taxon>Ascomycota</taxon>
        <taxon>Pezizomycotina</taxon>
        <taxon>Dothideomycetes</taxon>
        <taxon>Dothideomycetes incertae sedis</taxon>
        <taxon>Botryosphaeriales</taxon>
        <taxon>Phyllostictaceae</taxon>
        <taxon>Phyllosticta</taxon>
    </lineage>
</organism>
<dbReference type="Proteomes" id="UP001492380">
    <property type="component" value="Unassembled WGS sequence"/>
</dbReference>
<gene>
    <name evidence="2" type="ORF">HDK90DRAFT_553811</name>
</gene>
<protein>
    <submittedName>
        <fullName evidence="2">Uncharacterized protein</fullName>
    </submittedName>
</protein>
<keyword evidence="3" id="KW-1185">Reference proteome</keyword>
<reference evidence="2 3" key="1">
    <citation type="submission" date="2024-04" db="EMBL/GenBank/DDBJ databases">
        <title>Phyllosticta paracitricarpa is synonymous to the EU quarantine fungus P. citricarpa based on phylogenomic analyses.</title>
        <authorList>
            <consortium name="Lawrence Berkeley National Laboratory"/>
            <person name="Van Ingen-Buijs V.A."/>
            <person name="Van Westerhoven A.C."/>
            <person name="Haridas S."/>
            <person name="Skiadas P."/>
            <person name="Martin F."/>
            <person name="Groenewald J.Z."/>
            <person name="Crous P.W."/>
            <person name="Seidl M.F."/>
        </authorList>
    </citation>
    <scope>NUCLEOTIDE SEQUENCE [LARGE SCALE GENOMIC DNA]</scope>
    <source>
        <strain evidence="2 3">CBS 123374</strain>
    </source>
</reference>
<dbReference type="EMBL" id="JBBWRZ010000006">
    <property type="protein sequence ID" value="KAK8233777.1"/>
    <property type="molecule type" value="Genomic_DNA"/>
</dbReference>
<evidence type="ECO:0000256" key="1">
    <source>
        <dbReference type="SAM" id="Coils"/>
    </source>
</evidence>
<comment type="caution">
    <text evidence="2">The sequence shown here is derived from an EMBL/GenBank/DDBJ whole genome shotgun (WGS) entry which is preliminary data.</text>
</comment>
<evidence type="ECO:0000313" key="3">
    <source>
        <dbReference type="Proteomes" id="UP001492380"/>
    </source>
</evidence>
<evidence type="ECO:0000313" key="2">
    <source>
        <dbReference type="EMBL" id="KAK8233777.1"/>
    </source>
</evidence>
<feature type="coiled-coil region" evidence="1">
    <location>
        <begin position="100"/>
        <end position="155"/>
    </location>
</feature>
<keyword evidence="1" id="KW-0175">Coiled coil</keyword>
<sequence length="453" mass="52947">MSRLPNFSSWIPGVSSAAKVDSSETSAAMSDESICSDYEVIDKKDSSAWEELLATVRRIDQKTETQAINEQEQVQQQSPKDGTWQLEHYRTSARENRQYAESLNAQLYHAKQMIEHWEERGEMYEAHIDHLIEEVKDRQKELESTRAHIQFLQQREMMNYTRPGWRAEEDARVRHVLYELHWNIHSWAERYAVHSLEFFRDNVRNRGFFRNTVLHDLQDVAKIDLRTFRELPRPFLLVVGMLSKHLFTHIFKHPFFLLSESLQKTEQKPSCGRCLDDVYHELLKGNKADAHLFRTHLLRTIFSGPLHFSQSAQKFCERITDEFWWNKTVVLLGNGAAQVSMLRDELTRIVTKAASLRNYLSTHSISYEWQLESRHLDMLYYVRSPLATAHWCNGLDSSGEDQRCDGMPIRIVCSPLVMAIGDSIGGNYDYRRIICPAGVWVDDREDGVDEEMM</sequence>
<proteinExistence type="predicted"/>
<name>A0ABR1YMP6_9PEZI</name>